<comment type="caution">
    <text evidence="2">The sequence shown here is derived from an EMBL/GenBank/DDBJ whole genome shotgun (WGS) entry which is preliminary data.</text>
</comment>
<evidence type="ECO:0000256" key="1">
    <source>
        <dbReference type="SAM" id="MobiDB-lite"/>
    </source>
</evidence>
<protein>
    <submittedName>
        <fullName evidence="2">Uncharacterized protein</fullName>
    </submittedName>
</protein>
<feature type="compositionally biased region" description="Basic and acidic residues" evidence="1">
    <location>
        <begin position="243"/>
        <end position="256"/>
    </location>
</feature>
<evidence type="ECO:0000313" key="2">
    <source>
        <dbReference type="EMBL" id="CAK0850030.1"/>
    </source>
</evidence>
<proteinExistence type="predicted"/>
<evidence type="ECO:0000313" key="3">
    <source>
        <dbReference type="Proteomes" id="UP001189429"/>
    </source>
</evidence>
<dbReference type="InterPro" id="IPR029071">
    <property type="entry name" value="Ubiquitin-like_domsf"/>
</dbReference>
<dbReference type="SUPFAM" id="SSF54236">
    <property type="entry name" value="Ubiquitin-like"/>
    <property type="match status" value="1"/>
</dbReference>
<name>A0ABN9TWE0_9DINO</name>
<feature type="compositionally biased region" description="Basic residues" evidence="1">
    <location>
        <begin position="308"/>
        <end position="329"/>
    </location>
</feature>
<accession>A0ABN9TWE0</accession>
<feature type="region of interest" description="Disordered" evidence="1">
    <location>
        <begin position="243"/>
        <end position="365"/>
    </location>
</feature>
<sequence length="440" mass="47037">MTFEDYYQAMGTQRDMLRTPAREAAIETEKVAIRNQLSAGVEKAIRFRSRAMPRSTSAKCDDTIQHNQMAVYGLCKQQERIAMSPTRIAASRSPNADEEIECTHAAEFRQQPDENSKAIEHYRGDEPMGVAEDVRLVGFDEALSADRGTGGDAQMAPAEPKPPQEAPAEMPEEPPAGAEHLKVSFRLPTGKRETRRFLPADPVERMVSAAPPPAGGVAATRSATGGGGPARAHCIRMPAVAVESRDAGLGPEREANPAKIAPGAAPARSRGRPPRQCNGRGSRPGRAGRGRRRDAPRQRGDPPDPQHARRRPGPAGRRRSARAARRRGSGRAPGPASSREEASQDARRWHQPASLPTKAAGSGAATAEAKFLALLAAANIKVDPAEARAGCAAAGDRRRSKSTHLTPRQRSSRPAARGRAFSAWSGPEAVAERLPLAAGR</sequence>
<organism evidence="2 3">
    <name type="scientific">Prorocentrum cordatum</name>
    <dbReference type="NCBI Taxonomy" id="2364126"/>
    <lineage>
        <taxon>Eukaryota</taxon>
        <taxon>Sar</taxon>
        <taxon>Alveolata</taxon>
        <taxon>Dinophyceae</taxon>
        <taxon>Prorocentrales</taxon>
        <taxon>Prorocentraceae</taxon>
        <taxon>Prorocentrum</taxon>
    </lineage>
</organism>
<feature type="region of interest" description="Disordered" evidence="1">
    <location>
        <begin position="144"/>
        <end position="231"/>
    </location>
</feature>
<keyword evidence="3" id="KW-1185">Reference proteome</keyword>
<reference evidence="2" key="1">
    <citation type="submission" date="2023-10" db="EMBL/GenBank/DDBJ databases">
        <authorList>
            <person name="Chen Y."/>
            <person name="Shah S."/>
            <person name="Dougan E. K."/>
            <person name="Thang M."/>
            <person name="Chan C."/>
        </authorList>
    </citation>
    <scope>NUCLEOTIDE SEQUENCE [LARGE SCALE GENOMIC DNA]</scope>
</reference>
<dbReference type="EMBL" id="CAUYUJ010015116">
    <property type="protein sequence ID" value="CAK0850030.1"/>
    <property type="molecule type" value="Genomic_DNA"/>
</dbReference>
<feature type="compositionally biased region" description="Basic and acidic residues" evidence="1">
    <location>
        <begin position="338"/>
        <end position="348"/>
    </location>
</feature>
<dbReference type="Proteomes" id="UP001189429">
    <property type="component" value="Unassembled WGS sequence"/>
</dbReference>
<gene>
    <name evidence="2" type="ORF">PCOR1329_LOCUS42575</name>
</gene>
<feature type="compositionally biased region" description="Basic and acidic residues" evidence="1">
    <location>
        <begin position="190"/>
        <end position="204"/>
    </location>
</feature>
<feature type="compositionally biased region" description="Basic and acidic residues" evidence="1">
    <location>
        <begin position="293"/>
        <end position="307"/>
    </location>
</feature>
<feature type="region of interest" description="Disordered" evidence="1">
    <location>
        <begin position="382"/>
        <end position="425"/>
    </location>
</feature>